<dbReference type="Gene3D" id="3.40.50.720">
    <property type="entry name" value="NAD(P)-binding Rossmann-like Domain"/>
    <property type="match status" value="1"/>
</dbReference>
<keyword evidence="1" id="KW-0444">Lipid biosynthesis</keyword>
<dbReference type="AlphaFoldDB" id="A0A6A6Q906"/>
<dbReference type="GO" id="GO:0000253">
    <property type="term" value="F:3-beta-hydroxysteroid 3-dehydrogenase (NADP+) activity"/>
    <property type="evidence" value="ECO:0007669"/>
    <property type="project" value="TreeGrafter"/>
</dbReference>
<keyword evidence="3" id="KW-0752">Steroid biosynthesis</keyword>
<gene>
    <name evidence="7" type="ORF">BU16DRAFT_473897</name>
</gene>
<keyword evidence="8" id="KW-1185">Reference proteome</keyword>
<dbReference type="PANTHER" id="PTHR43647:SF1">
    <property type="entry name" value="3-KETO-STEROID REDUCTASE ERG27"/>
    <property type="match status" value="1"/>
</dbReference>
<keyword evidence="4" id="KW-0560">Oxidoreductase</keyword>
<evidence type="ECO:0000313" key="7">
    <source>
        <dbReference type="EMBL" id="KAF2488484.1"/>
    </source>
</evidence>
<comment type="similarity">
    <text evidence="6">Belongs to the short-chain dehydrogenases/reductases (SDR) family. ERG27 subfamily.</text>
</comment>
<dbReference type="OrthoDB" id="9989144at2759"/>
<keyword evidence="5" id="KW-0443">Lipid metabolism</keyword>
<evidence type="ECO:0000256" key="1">
    <source>
        <dbReference type="ARBA" id="ARBA00022516"/>
    </source>
</evidence>
<name>A0A6A6Q906_9PEZI</name>
<dbReference type="GO" id="GO:0005741">
    <property type="term" value="C:mitochondrial outer membrane"/>
    <property type="evidence" value="ECO:0007669"/>
    <property type="project" value="TreeGrafter"/>
</dbReference>
<proteinExistence type="inferred from homology"/>
<accession>A0A6A6Q906</accession>
<dbReference type="GO" id="GO:0005789">
    <property type="term" value="C:endoplasmic reticulum membrane"/>
    <property type="evidence" value="ECO:0007669"/>
    <property type="project" value="TreeGrafter"/>
</dbReference>
<dbReference type="GO" id="GO:0006696">
    <property type="term" value="P:ergosterol biosynthetic process"/>
    <property type="evidence" value="ECO:0007669"/>
    <property type="project" value="TreeGrafter"/>
</dbReference>
<evidence type="ECO:0000256" key="2">
    <source>
        <dbReference type="ARBA" id="ARBA00022857"/>
    </source>
</evidence>
<dbReference type="PANTHER" id="PTHR43647">
    <property type="entry name" value="DEHYDROGENASE"/>
    <property type="match status" value="1"/>
</dbReference>
<evidence type="ECO:0000256" key="5">
    <source>
        <dbReference type="ARBA" id="ARBA00023098"/>
    </source>
</evidence>
<reference evidence="7" key="1">
    <citation type="journal article" date="2020" name="Stud. Mycol.">
        <title>101 Dothideomycetes genomes: a test case for predicting lifestyles and emergence of pathogens.</title>
        <authorList>
            <person name="Haridas S."/>
            <person name="Albert R."/>
            <person name="Binder M."/>
            <person name="Bloem J."/>
            <person name="Labutti K."/>
            <person name="Salamov A."/>
            <person name="Andreopoulos B."/>
            <person name="Baker S."/>
            <person name="Barry K."/>
            <person name="Bills G."/>
            <person name="Bluhm B."/>
            <person name="Cannon C."/>
            <person name="Castanera R."/>
            <person name="Culley D."/>
            <person name="Daum C."/>
            <person name="Ezra D."/>
            <person name="Gonzalez J."/>
            <person name="Henrissat B."/>
            <person name="Kuo A."/>
            <person name="Liang C."/>
            <person name="Lipzen A."/>
            <person name="Lutzoni F."/>
            <person name="Magnuson J."/>
            <person name="Mondo S."/>
            <person name="Nolan M."/>
            <person name="Ohm R."/>
            <person name="Pangilinan J."/>
            <person name="Park H.-J."/>
            <person name="Ramirez L."/>
            <person name="Alfaro M."/>
            <person name="Sun H."/>
            <person name="Tritt A."/>
            <person name="Yoshinaga Y."/>
            <person name="Zwiers L.-H."/>
            <person name="Turgeon B."/>
            <person name="Goodwin S."/>
            <person name="Spatafora J."/>
            <person name="Crous P."/>
            <person name="Grigoriev I."/>
        </authorList>
    </citation>
    <scope>NUCLEOTIDE SEQUENCE</scope>
    <source>
        <strain evidence="7">CBS 269.34</strain>
    </source>
</reference>
<dbReference type="EMBL" id="MU004203">
    <property type="protein sequence ID" value="KAF2488484.1"/>
    <property type="molecule type" value="Genomic_DNA"/>
</dbReference>
<protein>
    <submittedName>
        <fullName evidence="7">3-keto-steroid reductase</fullName>
    </submittedName>
</protein>
<dbReference type="GO" id="GO:0005811">
    <property type="term" value="C:lipid droplet"/>
    <property type="evidence" value="ECO:0007669"/>
    <property type="project" value="TreeGrafter"/>
</dbReference>
<dbReference type="InterPro" id="IPR051593">
    <property type="entry name" value="Ergosterol_Biosynth_ERG27"/>
</dbReference>
<sequence>MADLPADGFYVLVTGANSGLGLSIGCRLIDEFIHTRPQSQTLVLISTTRDARKGAATTAALQKHLQDVCRKAERSIPGFTMLLQRRVQFREEILDLTSLLSVQRLARKLKSEIPRLDVLICNAGIGGWTAMNWPRAIWTVLTDTAHATTWPDFKISGVGWVTKPQLPKDSQGKQTAEPPLGEVFCANLFGHYVLGHALTPLLSAAAATEESGRIIWMSSIEAPARDFNMDDFQGLKSSHPYESSKRITDLLGMTAELPSTAPWTSTYFSFTSPPTSTKEEEAGYESSNKPRIYITHPGVCATGIFPLPWILAIGMTAAFWLARLLGSQWHCITAYKGATAPVWVALAEQGTLDTMEGREGRGKWGSATDGWGRERVERTEVDGWGWGGTVGEFSRRKGRWRHATELTAEGRAEFEELGRLAWAEMERLREEWEERLEGLE</sequence>
<dbReference type="Proteomes" id="UP000799750">
    <property type="component" value="Unassembled WGS sequence"/>
</dbReference>
<dbReference type="SUPFAM" id="SSF51735">
    <property type="entry name" value="NAD(P)-binding Rossmann-fold domains"/>
    <property type="match status" value="1"/>
</dbReference>
<evidence type="ECO:0000256" key="6">
    <source>
        <dbReference type="ARBA" id="ARBA00023593"/>
    </source>
</evidence>
<dbReference type="InterPro" id="IPR036291">
    <property type="entry name" value="NAD(P)-bd_dom_sf"/>
</dbReference>
<evidence type="ECO:0000256" key="4">
    <source>
        <dbReference type="ARBA" id="ARBA00023002"/>
    </source>
</evidence>
<evidence type="ECO:0000313" key="8">
    <source>
        <dbReference type="Proteomes" id="UP000799750"/>
    </source>
</evidence>
<evidence type="ECO:0000256" key="3">
    <source>
        <dbReference type="ARBA" id="ARBA00022955"/>
    </source>
</evidence>
<organism evidence="7 8">
    <name type="scientific">Lophium mytilinum</name>
    <dbReference type="NCBI Taxonomy" id="390894"/>
    <lineage>
        <taxon>Eukaryota</taxon>
        <taxon>Fungi</taxon>
        <taxon>Dikarya</taxon>
        <taxon>Ascomycota</taxon>
        <taxon>Pezizomycotina</taxon>
        <taxon>Dothideomycetes</taxon>
        <taxon>Pleosporomycetidae</taxon>
        <taxon>Mytilinidiales</taxon>
        <taxon>Mytilinidiaceae</taxon>
        <taxon>Lophium</taxon>
    </lineage>
</organism>
<keyword evidence="2" id="KW-0521">NADP</keyword>